<comment type="caution">
    <text evidence="8">The sequence shown here is derived from an EMBL/GenBank/DDBJ whole genome shotgun (WGS) entry which is preliminary data.</text>
</comment>
<feature type="region of interest" description="Disordered" evidence="6">
    <location>
        <begin position="105"/>
        <end position="132"/>
    </location>
</feature>
<dbReference type="Proteomes" id="UP000747542">
    <property type="component" value="Unassembled WGS sequence"/>
</dbReference>
<feature type="domain" description="C2H2-type" evidence="7">
    <location>
        <begin position="274"/>
        <end position="303"/>
    </location>
</feature>
<dbReference type="Pfam" id="PF00096">
    <property type="entry name" value="zf-C2H2"/>
    <property type="match status" value="1"/>
</dbReference>
<evidence type="ECO:0000256" key="3">
    <source>
        <dbReference type="ARBA" id="ARBA00022771"/>
    </source>
</evidence>
<evidence type="ECO:0000256" key="6">
    <source>
        <dbReference type="SAM" id="MobiDB-lite"/>
    </source>
</evidence>
<dbReference type="GO" id="GO:0000785">
    <property type="term" value="C:chromatin"/>
    <property type="evidence" value="ECO:0007669"/>
    <property type="project" value="TreeGrafter"/>
</dbReference>
<evidence type="ECO:0000313" key="8">
    <source>
        <dbReference type="EMBL" id="KAG7162992.1"/>
    </source>
</evidence>
<dbReference type="InterPro" id="IPR013087">
    <property type="entry name" value="Znf_C2H2_type"/>
</dbReference>
<dbReference type="PANTHER" id="PTHR14003:SF19">
    <property type="entry name" value="YY2 TRANSCRIPTION FACTOR"/>
    <property type="match status" value="1"/>
</dbReference>
<evidence type="ECO:0000256" key="5">
    <source>
        <dbReference type="PROSITE-ProRule" id="PRU00042"/>
    </source>
</evidence>
<dbReference type="SMART" id="SM00355">
    <property type="entry name" value="ZnF_C2H2"/>
    <property type="match status" value="1"/>
</dbReference>
<dbReference type="AlphaFoldDB" id="A0A8J5JRN3"/>
<dbReference type="GO" id="GO:0000978">
    <property type="term" value="F:RNA polymerase II cis-regulatory region sequence-specific DNA binding"/>
    <property type="evidence" value="ECO:0007669"/>
    <property type="project" value="TreeGrafter"/>
</dbReference>
<keyword evidence="1" id="KW-0479">Metal-binding</keyword>
<evidence type="ECO:0000256" key="1">
    <source>
        <dbReference type="ARBA" id="ARBA00022723"/>
    </source>
</evidence>
<dbReference type="GO" id="GO:0031519">
    <property type="term" value="C:PcG protein complex"/>
    <property type="evidence" value="ECO:0007669"/>
    <property type="project" value="TreeGrafter"/>
</dbReference>
<keyword evidence="4" id="KW-0862">Zinc</keyword>
<dbReference type="GO" id="GO:0005667">
    <property type="term" value="C:transcription regulator complex"/>
    <property type="evidence" value="ECO:0007669"/>
    <property type="project" value="TreeGrafter"/>
</dbReference>
<keyword evidence="2" id="KW-0677">Repeat</keyword>
<dbReference type="PROSITE" id="PS00028">
    <property type="entry name" value="ZINC_FINGER_C2H2_1"/>
    <property type="match status" value="1"/>
</dbReference>
<sequence>MTLLGESGVSPLGHFSTDDHNIFPRLSSLLSICASQHDASHHPHQLLPGGYTKYEYKHEPVQGDHGYQSSENPEAEKVRNYQERAKWEVGKMDSDLLEHDVQELQRNNDSEEILEEGEKSHTSNKHERKPRAHNPFVAASIHNRLWCCTNGNFRVNSRILSEFESNCGCTTHNLVDWATRVSWTDLNLRHQYKVCEVTHQSPYRSSGFKKVVPYTQHCGKEGRLGSPALSSYRRLNVEPSPGRSQTTEGVTSFSIVKEELAEAAQASTEGERPFVCEQSGCGRAFCRNEELTRHIRIHSGHRPFLCQV</sequence>
<dbReference type="SUPFAM" id="SSF57667">
    <property type="entry name" value="beta-beta-alpha zinc fingers"/>
    <property type="match status" value="1"/>
</dbReference>
<dbReference type="Gene3D" id="3.30.160.60">
    <property type="entry name" value="Classic Zinc Finger"/>
    <property type="match status" value="1"/>
</dbReference>
<proteinExistence type="predicted"/>
<evidence type="ECO:0000259" key="7">
    <source>
        <dbReference type="PROSITE" id="PS50157"/>
    </source>
</evidence>
<evidence type="ECO:0000256" key="2">
    <source>
        <dbReference type="ARBA" id="ARBA00022737"/>
    </source>
</evidence>
<dbReference type="FunFam" id="3.30.160.60:FF:000125">
    <property type="entry name" value="Putative zinc finger protein 143"/>
    <property type="match status" value="1"/>
</dbReference>
<reference evidence="8" key="1">
    <citation type="journal article" date="2021" name="Sci. Adv.">
        <title>The American lobster genome reveals insights on longevity, neural, and immune adaptations.</title>
        <authorList>
            <person name="Polinski J.M."/>
            <person name="Zimin A.V."/>
            <person name="Clark K.F."/>
            <person name="Kohn A.B."/>
            <person name="Sadowski N."/>
            <person name="Timp W."/>
            <person name="Ptitsyn A."/>
            <person name="Khanna P."/>
            <person name="Romanova D.Y."/>
            <person name="Williams P."/>
            <person name="Greenwood S.J."/>
            <person name="Moroz L.L."/>
            <person name="Walt D.R."/>
            <person name="Bodnar A.G."/>
        </authorList>
    </citation>
    <scope>NUCLEOTIDE SEQUENCE</scope>
    <source>
        <strain evidence="8">GMGI-L3</strain>
    </source>
</reference>
<dbReference type="PROSITE" id="PS50157">
    <property type="entry name" value="ZINC_FINGER_C2H2_2"/>
    <property type="match status" value="1"/>
</dbReference>
<keyword evidence="9" id="KW-1185">Reference proteome</keyword>
<protein>
    <submittedName>
        <fullName evidence="8">Transcription factor IIIA-like</fullName>
    </submittedName>
</protein>
<gene>
    <name evidence="8" type="primary">Gtf3a-L</name>
    <name evidence="8" type="ORF">Hamer_G002034</name>
</gene>
<evidence type="ECO:0000313" key="9">
    <source>
        <dbReference type="Proteomes" id="UP000747542"/>
    </source>
</evidence>
<evidence type="ECO:0000256" key="4">
    <source>
        <dbReference type="ARBA" id="ARBA00022833"/>
    </source>
</evidence>
<keyword evidence="3 5" id="KW-0863">Zinc-finger</keyword>
<feature type="compositionally biased region" description="Basic and acidic residues" evidence="6">
    <location>
        <begin position="116"/>
        <end position="125"/>
    </location>
</feature>
<dbReference type="EMBL" id="JAHLQT010026502">
    <property type="protein sequence ID" value="KAG7162992.1"/>
    <property type="molecule type" value="Genomic_DNA"/>
</dbReference>
<name>A0A8J5JRN3_HOMAM</name>
<dbReference type="InterPro" id="IPR036236">
    <property type="entry name" value="Znf_C2H2_sf"/>
</dbReference>
<accession>A0A8J5JRN3</accession>
<organism evidence="8 9">
    <name type="scientific">Homarus americanus</name>
    <name type="common">American lobster</name>
    <dbReference type="NCBI Taxonomy" id="6706"/>
    <lineage>
        <taxon>Eukaryota</taxon>
        <taxon>Metazoa</taxon>
        <taxon>Ecdysozoa</taxon>
        <taxon>Arthropoda</taxon>
        <taxon>Crustacea</taxon>
        <taxon>Multicrustacea</taxon>
        <taxon>Malacostraca</taxon>
        <taxon>Eumalacostraca</taxon>
        <taxon>Eucarida</taxon>
        <taxon>Decapoda</taxon>
        <taxon>Pleocyemata</taxon>
        <taxon>Astacidea</taxon>
        <taxon>Nephropoidea</taxon>
        <taxon>Nephropidae</taxon>
        <taxon>Homarus</taxon>
    </lineage>
</organism>
<dbReference type="GO" id="GO:0008270">
    <property type="term" value="F:zinc ion binding"/>
    <property type="evidence" value="ECO:0007669"/>
    <property type="project" value="UniProtKB-KW"/>
</dbReference>
<dbReference type="GO" id="GO:0000981">
    <property type="term" value="F:DNA-binding transcription factor activity, RNA polymerase II-specific"/>
    <property type="evidence" value="ECO:0007669"/>
    <property type="project" value="TreeGrafter"/>
</dbReference>
<dbReference type="PANTHER" id="PTHR14003">
    <property type="entry name" value="TRANSCRIPTIONAL REPRESSOR PROTEIN YY"/>
    <property type="match status" value="1"/>
</dbReference>